<comment type="similarity">
    <text evidence="10">Belongs to the DEAD box helicase family.</text>
</comment>
<dbReference type="GO" id="GO:0005829">
    <property type="term" value="C:cytosol"/>
    <property type="evidence" value="ECO:0007669"/>
    <property type="project" value="TreeGrafter"/>
</dbReference>
<dbReference type="InterPro" id="IPR027417">
    <property type="entry name" value="P-loop_NTPase"/>
</dbReference>
<comment type="similarity">
    <text evidence="1">In the N-terminal section; belongs to the CRISPR-associated nuclease Cas3-HD family.</text>
</comment>
<dbReference type="GO" id="GO:0005524">
    <property type="term" value="F:ATP binding"/>
    <property type="evidence" value="ECO:0007669"/>
    <property type="project" value="UniProtKB-KW"/>
</dbReference>
<dbReference type="Proteomes" id="UP000266273">
    <property type="component" value="Unassembled WGS sequence"/>
</dbReference>
<comment type="caution">
    <text evidence="13">The sequence shown here is derived from an EMBL/GenBank/DDBJ whole genome shotgun (WGS) entry which is preliminary data.</text>
</comment>
<dbReference type="PROSITE" id="PS51643">
    <property type="entry name" value="HD_CAS3"/>
    <property type="match status" value="1"/>
</dbReference>
<dbReference type="Gene3D" id="3.40.50.300">
    <property type="entry name" value="P-loop containing nucleotide triphosphate hydrolases"/>
    <property type="match status" value="2"/>
</dbReference>
<sequence length="847" mass="91371">MRCDVQMRSGSLAQIIEAWPGKSAHEDGGISQPAVYHMLDVAAVAERLIAPESFREPVRQALILLAALHDLGKISAAFRAMLRHAQPQVAGRHWEVTEAFLRLHDDLLAPTLGSDQFARYELYAATAGHHGRPPSRDLHLNRRNTGPGGEWKAMIDAAGETAVADAAEVIRAFTELWPDACLGSMTSEQARRLSWRLAGLVTTADWIGSNPAWFPPSAPGPLPAAYLAETRERAADAIGKAGIVAPPAASVRPFNFALRSMQTACEQVELPSGPMLALIEDETGSGKTEAGIILAQRMLLEGKAEGLYFALPTMATADAMFGRVADVLKCLYDTAPSLSLAHGRSGLHEGFRELALARDRNPDEPGPTEWLLDSRRKALLADVGVGTVDQALLAVVRAKYAPLRQFGLSRKILVVDEAHEMGDPYMGELLSALLHLHAAQGGSAILMSATLPLELRSRLVAAFETGAGREAPAIENSAYPALTVPGVSTPTVSANRSETNRGPVAVERVQSADQALDLLTKTAGEGAACVWVRNSVDEAIAAIHTLRARGVPAELLHARFALVDRKRHEARILETFGKHRSAHPGQVLIATQVVESSLDLDFDVMVSDLAPMAALIQRAGRLWRHMDLRPAGLRPVDRPTLQVLSPDPGLVTGENWARHVLGQGAYVYALPLLWRTAKVLFEAGEIRVPEGLRDLVEAAHGRSLTVPEVLQSAEFRAEGVDKAQATHAGQNQIDWLAGYRAGASGAEDAEYPTRLGARQKTMVLMRGDAPWSGDRWNVESAQLSEVSASAARLDRLALPEAVPPVNLPRWLTATRCFVTVPPDHQICPGLRYDPEMGLILSSSVNQA</sequence>
<feature type="domain" description="Helicase ATP-binding" evidence="11">
    <location>
        <begin position="268"/>
        <end position="469"/>
    </location>
</feature>
<keyword evidence="8" id="KW-0067">ATP-binding</keyword>
<evidence type="ECO:0000256" key="7">
    <source>
        <dbReference type="ARBA" id="ARBA00022806"/>
    </source>
</evidence>
<dbReference type="InterPro" id="IPR001650">
    <property type="entry name" value="Helicase_C-like"/>
</dbReference>
<dbReference type="InterPro" id="IPR050079">
    <property type="entry name" value="DEAD_box_RNA_helicase"/>
</dbReference>
<protein>
    <submittedName>
        <fullName evidence="13">CRISPR-associated Cas3 family helicase</fullName>
    </submittedName>
</protein>
<keyword evidence="6" id="KW-0378">Hydrolase</keyword>
<dbReference type="NCBIfam" id="TIGR01587">
    <property type="entry name" value="cas3_core"/>
    <property type="match status" value="1"/>
</dbReference>
<name>A0A397Q2R2_9HYPH</name>
<evidence type="ECO:0000256" key="9">
    <source>
        <dbReference type="ARBA" id="ARBA00023118"/>
    </source>
</evidence>
<organism evidence="13 14">
    <name type="scientific">Dichotomicrobium thermohalophilum</name>
    <dbReference type="NCBI Taxonomy" id="933063"/>
    <lineage>
        <taxon>Bacteria</taxon>
        <taxon>Pseudomonadati</taxon>
        <taxon>Pseudomonadota</taxon>
        <taxon>Alphaproteobacteria</taxon>
        <taxon>Hyphomicrobiales</taxon>
        <taxon>Hyphomicrobiaceae</taxon>
        <taxon>Dichotomicrobium</taxon>
    </lineage>
</organism>
<dbReference type="CDD" id="cd09641">
    <property type="entry name" value="Cas3''_I"/>
    <property type="match status" value="1"/>
</dbReference>
<gene>
    <name evidence="13" type="ORF">BXY53_0880</name>
</gene>
<evidence type="ECO:0000256" key="3">
    <source>
        <dbReference type="ARBA" id="ARBA00022722"/>
    </source>
</evidence>
<evidence type="ECO:0000256" key="5">
    <source>
        <dbReference type="ARBA" id="ARBA00022741"/>
    </source>
</evidence>
<dbReference type="InterPro" id="IPR054712">
    <property type="entry name" value="Cas3-like_dom"/>
</dbReference>
<proteinExistence type="inferred from homology"/>
<evidence type="ECO:0000313" key="13">
    <source>
        <dbReference type="EMBL" id="RIA55800.1"/>
    </source>
</evidence>
<evidence type="ECO:0000256" key="8">
    <source>
        <dbReference type="ARBA" id="ARBA00022840"/>
    </source>
</evidence>
<evidence type="ECO:0000313" key="14">
    <source>
        <dbReference type="Proteomes" id="UP000266273"/>
    </source>
</evidence>
<keyword evidence="9" id="KW-0051">Antiviral defense</keyword>
<dbReference type="Pfam" id="PF18019">
    <property type="entry name" value="Cas3_HD"/>
    <property type="match status" value="1"/>
</dbReference>
<keyword evidence="3" id="KW-0540">Nuclease</keyword>
<dbReference type="AlphaFoldDB" id="A0A397Q2R2"/>
<keyword evidence="4" id="KW-0479">Metal-binding</keyword>
<dbReference type="PANTHER" id="PTHR47959:SF16">
    <property type="entry name" value="CRISPR-ASSOCIATED NUCLEASE_HELICASE CAS3-RELATED"/>
    <property type="match status" value="1"/>
</dbReference>
<dbReference type="RefSeq" id="WP_342634959.1">
    <property type="nucleotide sequence ID" value="NZ_QXDF01000001.1"/>
</dbReference>
<dbReference type="PROSITE" id="PS51192">
    <property type="entry name" value="HELICASE_ATP_BIND_1"/>
    <property type="match status" value="1"/>
</dbReference>
<comment type="similarity">
    <text evidence="2">In the central section; belongs to the CRISPR-associated helicase Cas3 family.</text>
</comment>
<feature type="domain" description="HD Cas3-type" evidence="12">
    <location>
        <begin position="27"/>
        <end position="207"/>
    </location>
</feature>
<evidence type="ECO:0000256" key="1">
    <source>
        <dbReference type="ARBA" id="ARBA00006847"/>
    </source>
</evidence>
<dbReference type="Gene3D" id="1.10.3210.30">
    <property type="match status" value="1"/>
</dbReference>
<dbReference type="SMART" id="SM00490">
    <property type="entry name" value="HELICc"/>
    <property type="match status" value="1"/>
</dbReference>
<evidence type="ECO:0000256" key="10">
    <source>
        <dbReference type="ARBA" id="ARBA00038437"/>
    </source>
</evidence>
<dbReference type="NCBIfam" id="TIGR01596">
    <property type="entry name" value="cas3_HD"/>
    <property type="match status" value="1"/>
</dbReference>
<dbReference type="InterPro" id="IPR006474">
    <property type="entry name" value="Helicase_Cas3_CRISPR-ass_core"/>
</dbReference>
<accession>A0A397Q2R2</accession>
<dbReference type="GO" id="GO:0004518">
    <property type="term" value="F:nuclease activity"/>
    <property type="evidence" value="ECO:0007669"/>
    <property type="project" value="UniProtKB-KW"/>
</dbReference>
<evidence type="ECO:0000256" key="4">
    <source>
        <dbReference type="ARBA" id="ARBA00022723"/>
    </source>
</evidence>
<keyword evidence="7" id="KW-0347">Helicase</keyword>
<dbReference type="GO" id="GO:0003724">
    <property type="term" value="F:RNA helicase activity"/>
    <property type="evidence" value="ECO:0007669"/>
    <property type="project" value="TreeGrafter"/>
</dbReference>
<dbReference type="Pfam" id="PF00270">
    <property type="entry name" value="DEAD"/>
    <property type="match status" value="1"/>
</dbReference>
<evidence type="ECO:0000259" key="12">
    <source>
        <dbReference type="PROSITE" id="PS51643"/>
    </source>
</evidence>
<dbReference type="InterPro" id="IPR006483">
    <property type="entry name" value="CRISPR-assoc_Cas3_HD"/>
</dbReference>
<dbReference type="Pfam" id="PF22590">
    <property type="entry name" value="Cas3-like_C_2"/>
    <property type="match status" value="1"/>
</dbReference>
<evidence type="ECO:0000256" key="6">
    <source>
        <dbReference type="ARBA" id="ARBA00022801"/>
    </source>
</evidence>
<dbReference type="GO" id="GO:0046872">
    <property type="term" value="F:metal ion binding"/>
    <property type="evidence" value="ECO:0007669"/>
    <property type="project" value="UniProtKB-KW"/>
</dbReference>
<dbReference type="InterPro" id="IPR014001">
    <property type="entry name" value="Helicase_ATP-bd"/>
</dbReference>
<dbReference type="GO" id="GO:0051607">
    <property type="term" value="P:defense response to virus"/>
    <property type="evidence" value="ECO:0007669"/>
    <property type="project" value="UniProtKB-KW"/>
</dbReference>
<keyword evidence="5" id="KW-0547">Nucleotide-binding</keyword>
<dbReference type="EMBL" id="QXDF01000001">
    <property type="protein sequence ID" value="RIA55800.1"/>
    <property type="molecule type" value="Genomic_DNA"/>
</dbReference>
<dbReference type="InterPro" id="IPR011545">
    <property type="entry name" value="DEAD/DEAH_box_helicase_dom"/>
</dbReference>
<dbReference type="GO" id="GO:0003676">
    <property type="term" value="F:nucleic acid binding"/>
    <property type="evidence" value="ECO:0007669"/>
    <property type="project" value="InterPro"/>
</dbReference>
<keyword evidence="14" id="KW-1185">Reference proteome</keyword>
<dbReference type="PANTHER" id="PTHR47959">
    <property type="entry name" value="ATP-DEPENDENT RNA HELICASE RHLE-RELATED"/>
    <property type="match status" value="1"/>
</dbReference>
<evidence type="ECO:0000256" key="2">
    <source>
        <dbReference type="ARBA" id="ARBA00009046"/>
    </source>
</evidence>
<reference evidence="13 14" key="1">
    <citation type="submission" date="2018-08" db="EMBL/GenBank/DDBJ databases">
        <title>Genomic Encyclopedia of Archaeal and Bacterial Type Strains, Phase II (KMG-II): from individual species to whole genera.</title>
        <authorList>
            <person name="Goeker M."/>
        </authorList>
    </citation>
    <scope>NUCLEOTIDE SEQUENCE [LARGE SCALE GENOMIC DNA]</scope>
    <source>
        <strain evidence="13 14">DSM 5002</strain>
    </source>
</reference>
<evidence type="ECO:0000259" key="11">
    <source>
        <dbReference type="PROSITE" id="PS51192"/>
    </source>
</evidence>
<dbReference type="GO" id="GO:0016787">
    <property type="term" value="F:hydrolase activity"/>
    <property type="evidence" value="ECO:0007669"/>
    <property type="project" value="UniProtKB-KW"/>
</dbReference>
<dbReference type="SMART" id="SM00487">
    <property type="entry name" value="DEXDc"/>
    <property type="match status" value="1"/>
</dbReference>
<dbReference type="InterPro" id="IPR038257">
    <property type="entry name" value="CRISPR-assoc_Cas3_HD_sf"/>
</dbReference>
<dbReference type="SUPFAM" id="SSF52540">
    <property type="entry name" value="P-loop containing nucleoside triphosphate hydrolases"/>
    <property type="match status" value="1"/>
</dbReference>